<dbReference type="Gene3D" id="3.50.50.60">
    <property type="entry name" value="FAD/NAD(P)-binding domain"/>
    <property type="match status" value="2"/>
</dbReference>
<feature type="region of interest" description="Disordered" evidence="5">
    <location>
        <begin position="317"/>
        <end position="357"/>
    </location>
</feature>
<organism evidence="7 8">
    <name type="scientific">Linnemannia exigua</name>
    <dbReference type="NCBI Taxonomy" id="604196"/>
    <lineage>
        <taxon>Eukaryota</taxon>
        <taxon>Fungi</taxon>
        <taxon>Fungi incertae sedis</taxon>
        <taxon>Mucoromycota</taxon>
        <taxon>Mortierellomycotina</taxon>
        <taxon>Mortierellomycetes</taxon>
        <taxon>Mortierellales</taxon>
        <taxon>Mortierellaceae</taxon>
        <taxon>Linnemannia</taxon>
    </lineage>
</organism>
<dbReference type="InterPro" id="IPR002938">
    <property type="entry name" value="FAD-bd"/>
</dbReference>
<protein>
    <recommendedName>
        <fullName evidence="6">FAD-binding domain-containing protein</fullName>
    </recommendedName>
</protein>
<dbReference type="PANTHER" id="PTHR47356:SF2">
    <property type="entry name" value="FAD-BINDING DOMAIN-CONTAINING PROTEIN-RELATED"/>
    <property type="match status" value="1"/>
</dbReference>
<feature type="domain" description="FAD-binding" evidence="6">
    <location>
        <begin position="15"/>
        <end position="84"/>
    </location>
</feature>
<keyword evidence="2" id="KW-0285">Flavoprotein</keyword>
<keyword evidence="8" id="KW-1185">Reference proteome</keyword>
<dbReference type="AlphaFoldDB" id="A0AAD4H754"/>
<evidence type="ECO:0000256" key="2">
    <source>
        <dbReference type="ARBA" id="ARBA00022630"/>
    </source>
</evidence>
<name>A0AAD4H754_9FUNG</name>
<sequence>MVIQKSNSSNNEKPRVLIVGAGLGGLTLAILLEQAGIDYQILERAAEVRPIGSAMTVSFVIMPMMEQLGLLDEIIAAGNPGAQTDRYIIGRPALYNIHVPPHRVLRSKKVTSIDQDRSPDRVTMTCEDGSSYAAQILVGADGAHSVVRKSLYTQLAQRNKLPMSDQEELKFRTTEPLDPKIFPEIEEPLCTVNFVLGEDKPYTWAMFTSQQKTIMYSAQLHPDKSYRVSEKDTYSHSNRNSTSFLSPRNSTILSRSPSILNCNRNCTLLNSTNNSRNSALLNRNSTLLSYTPSTLSRVPSVLKSDFANFNKIDSAASSQMTEASTSGAIESSSISSNSSIESTEGHGSDNNNNNMLKPPIQSHVPIPISIHVQTFAQVKPRSSPRSVATRISLLSVDSKCSSPSLRETDDWGLLAIEMMCDGVRNYAIASGGGKTMTLGDLIDRTPKNQITKVMLEEKLFTTWYSGRVVLLGDGKSCHKMNPAGGEGAMNTMQDGLAIANWLSAFTSSSKKDLERVFKEYRKERYPIAKAGFKNSQQYSRLYGKVGRRKQ</sequence>
<dbReference type="Proteomes" id="UP001194580">
    <property type="component" value="Unassembled WGS sequence"/>
</dbReference>
<evidence type="ECO:0000256" key="3">
    <source>
        <dbReference type="ARBA" id="ARBA00022827"/>
    </source>
</evidence>
<evidence type="ECO:0000256" key="5">
    <source>
        <dbReference type="SAM" id="MobiDB-lite"/>
    </source>
</evidence>
<dbReference type="InterPro" id="IPR050562">
    <property type="entry name" value="FAD_mOase_fung"/>
</dbReference>
<dbReference type="InterPro" id="IPR036188">
    <property type="entry name" value="FAD/NAD-bd_sf"/>
</dbReference>
<feature type="domain" description="FAD-binding" evidence="6">
    <location>
        <begin position="448"/>
        <end position="532"/>
    </location>
</feature>
<evidence type="ECO:0000259" key="6">
    <source>
        <dbReference type="Pfam" id="PF01494"/>
    </source>
</evidence>
<feature type="compositionally biased region" description="Low complexity" evidence="5">
    <location>
        <begin position="321"/>
        <end position="342"/>
    </location>
</feature>
<evidence type="ECO:0000313" key="7">
    <source>
        <dbReference type="EMBL" id="KAG0273759.1"/>
    </source>
</evidence>
<dbReference type="SUPFAM" id="SSF51905">
    <property type="entry name" value="FAD/NAD(P)-binding domain"/>
    <property type="match status" value="1"/>
</dbReference>
<evidence type="ECO:0000313" key="8">
    <source>
        <dbReference type="Proteomes" id="UP001194580"/>
    </source>
</evidence>
<gene>
    <name evidence="7" type="ORF">BGZ95_010416</name>
</gene>
<evidence type="ECO:0000256" key="4">
    <source>
        <dbReference type="ARBA" id="ARBA00023002"/>
    </source>
</evidence>
<evidence type="ECO:0000256" key="1">
    <source>
        <dbReference type="ARBA" id="ARBA00007992"/>
    </source>
</evidence>
<dbReference type="PANTHER" id="PTHR47356">
    <property type="entry name" value="FAD-DEPENDENT MONOOXYGENASE ASQG-RELATED"/>
    <property type="match status" value="1"/>
</dbReference>
<reference evidence="7" key="1">
    <citation type="journal article" date="2020" name="Fungal Divers.">
        <title>Resolving the Mortierellaceae phylogeny through synthesis of multi-gene phylogenetics and phylogenomics.</title>
        <authorList>
            <person name="Vandepol N."/>
            <person name="Liber J."/>
            <person name="Desiro A."/>
            <person name="Na H."/>
            <person name="Kennedy M."/>
            <person name="Barry K."/>
            <person name="Grigoriev I.V."/>
            <person name="Miller A.N."/>
            <person name="O'Donnell K."/>
            <person name="Stajich J.E."/>
            <person name="Bonito G."/>
        </authorList>
    </citation>
    <scope>NUCLEOTIDE SEQUENCE</scope>
    <source>
        <strain evidence="7">NRRL 28262</strain>
    </source>
</reference>
<dbReference type="GO" id="GO:0004497">
    <property type="term" value="F:monooxygenase activity"/>
    <property type="evidence" value="ECO:0007669"/>
    <property type="project" value="InterPro"/>
</dbReference>
<keyword evidence="4" id="KW-0560">Oxidoreductase</keyword>
<proteinExistence type="inferred from homology"/>
<dbReference type="Pfam" id="PF01494">
    <property type="entry name" value="FAD_binding_3"/>
    <property type="match status" value="2"/>
</dbReference>
<dbReference type="GO" id="GO:0071949">
    <property type="term" value="F:FAD binding"/>
    <property type="evidence" value="ECO:0007669"/>
    <property type="project" value="InterPro"/>
</dbReference>
<comment type="caution">
    <text evidence="7">The sequence shown here is derived from an EMBL/GenBank/DDBJ whole genome shotgun (WGS) entry which is preliminary data.</text>
</comment>
<keyword evidence="3" id="KW-0274">FAD</keyword>
<dbReference type="EMBL" id="JAAAIL010000698">
    <property type="protein sequence ID" value="KAG0273759.1"/>
    <property type="molecule type" value="Genomic_DNA"/>
</dbReference>
<comment type="similarity">
    <text evidence="1">Belongs to the paxM FAD-dependent monooxygenase family.</text>
</comment>
<accession>A0AAD4H754</accession>